<dbReference type="EMBL" id="GBBM01007457">
    <property type="protein sequence ID" value="JAC27961.1"/>
    <property type="molecule type" value="mRNA"/>
</dbReference>
<sequence length="160" mass="18247">MHASMLVLLLVGLATTYAALGRRYQQAILRFCRLRKTKQNAVIQCLKETYTNSTDGLDDSKKFALKLCAAADYTENEVEAELVPDTLPDRFCYNGYCARAGFGEHCRLHKFPCQAGSAHRPHRPCDEPQRRRPVTLSILPPDYHRSKQCQEIVMSLWSSR</sequence>
<name>A0A023G1B3_AMBTT</name>
<evidence type="ECO:0000313" key="2">
    <source>
        <dbReference type="EMBL" id="JAC27961.1"/>
    </source>
</evidence>
<evidence type="ECO:0000256" key="1">
    <source>
        <dbReference type="SAM" id="SignalP"/>
    </source>
</evidence>
<feature type="signal peptide" evidence="1">
    <location>
        <begin position="1"/>
        <end position="21"/>
    </location>
</feature>
<proteinExistence type="evidence at transcript level"/>
<dbReference type="AlphaFoldDB" id="A0A023G1B3"/>
<keyword evidence="1" id="KW-0732">Signal</keyword>
<protein>
    <submittedName>
        <fullName evidence="2">Putative secreted protein</fullName>
    </submittedName>
</protein>
<organism evidence="2">
    <name type="scientific">Amblyomma triste</name>
    <name type="common">Neotropical tick</name>
    <dbReference type="NCBI Taxonomy" id="251400"/>
    <lineage>
        <taxon>Eukaryota</taxon>
        <taxon>Metazoa</taxon>
        <taxon>Ecdysozoa</taxon>
        <taxon>Arthropoda</taxon>
        <taxon>Chelicerata</taxon>
        <taxon>Arachnida</taxon>
        <taxon>Acari</taxon>
        <taxon>Parasitiformes</taxon>
        <taxon>Ixodida</taxon>
        <taxon>Ixodoidea</taxon>
        <taxon>Ixodidae</taxon>
        <taxon>Amblyomminae</taxon>
        <taxon>Amblyomma</taxon>
    </lineage>
</organism>
<accession>A0A023G1B3</accession>
<reference evidence="2" key="1">
    <citation type="submission" date="2014-03" db="EMBL/GenBank/DDBJ databases">
        <title>The sialotranscriptome of Amblyomma triste, Amblyomma parvum and Amblyomma cajennense ticks, uncovered by 454-based RNA-seq.</title>
        <authorList>
            <person name="Garcia G.R."/>
            <person name="Gardinassi L.G."/>
            <person name="Ribeiro J.M."/>
            <person name="Anatriello E."/>
            <person name="Ferreira B.R."/>
            <person name="Moreira H.N."/>
            <person name="Mafra C."/>
            <person name="Olegario M.M."/>
            <person name="Szabo P.J."/>
            <person name="Miranda-Santos I.K."/>
            <person name="Maruyama S.R."/>
        </authorList>
    </citation>
    <scope>NUCLEOTIDE SEQUENCE</scope>
    <source>
        <strain evidence="2">Mato Grasso do Sul</strain>
        <tissue evidence="2">Salivary glands</tissue>
    </source>
</reference>
<feature type="chain" id="PRO_5001520408" evidence="1">
    <location>
        <begin position="22"/>
        <end position="160"/>
    </location>
</feature>
<feature type="non-terminal residue" evidence="2">
    <location>
        <position position="160"/>
    </location>
</feature>